<protein>
    <submittedName>
        <fullName evidence="3">Uncharacterized protein LOC115943361</fullName>
    </submittedName>
</protein>
<feature type="region of interest" description="Disordered" evidence="1">
    <location>
        <begin position="34"/>
        <end position="85"/>
    </location>
</feature>
<reference evidence="3" key="1">
    <citation type="submission" date="2025-08" db="UniProtKB">
        <authorList>
            <consortium name="RefSeq"/>
        </authorList>
    </citation>
    <scope>IDENTIFICATION</scope>
    <source>
        <tissue evidence="3">Liver</tissue>
    </source>
</reference>
<proteinExistence type="predicted"/>
<organism evidence="2 3">
    <name type="scientific">Leptonychotes weddellii</name>
    <name type="common">Weddell seal</name>
    <name type="synonym">Otaria weddellii</name>
    <dbReference type="NCBI Taxonomy" id="9713"/>
    <lineage>
        <taxon>Eukaryota</taxon>
        <taxon>Metazoa</taxon>
        <taxon>Chordata</taxon>
        <taxon>Craniata</taxon>
        <taxon>Vertebrata</taxon>
        <taxon>Euteleostomi</taxon>
        <taxon>Mammalia</taxon>
        <taxon>Eutheria</taxon>
        <taxon>Laurasiatheria</taxon>
        <taxon>Carnivora</taxon>
        <taxon>Caniformia</taxon>
        <taxon>Pinnipedia</taxon>
        <taxon>Phocidae</taxon>
        <taxon>Monachinae</taxon>
        <taxon>Lobodontini</taxon>
        <taxon>Leptonychotes</taxon>
    </lineage>
</organism>
<evidence type="ECO:0000313" key="3">
    <source>
        <dbReference type="RefSeq" id="XP_030891705.1"/>
    </source>
</evidence>
<dbReference type="Proteomes" id="UP000245341">
    <property type="component" value="Unplaced"/>
</dbReference>
<accession>A0A7F8RE98</accession>
<dbReference type="KEGG" id="lww:115943361"/>
<sequence>MQVIFAAKTVERRGAYASALTLTHSHVGPVALNGRALGGPAPGPPGFPPTQQRNVKTRQHVWANPGRCDRGSGRPSGGQRRGQGGRKLRLLLQHQSEGRFPASCPGVCSAGTVLWGGRLAPAAPTSAIPFLAPPPPAPGTQEPPTVVCNPELPGTPRLGLASWTQPSDTVPSSQLGPQHYSRRVSYGRPLPPPGESSHNGTRSFQITLRPLLCTVAIHKAGLYLPPPTHLSPLHLPALFPAHHSLLRAGSRRNIPEHSGALPAAPSHYPDAIPQTSCVRGPAKPLRSPPTCLCSQHLSLSGVSQPGSPSTCSLHWKLVCPVHRGPAHGPSEQTQ</sequence>
<evidence type="ECO:0000313" key="2">
    <source>
        <dbReference type="Proteomes" id="UP000245341"/>
    </source>
</evidence>
<evidence type="ECO:0000256" key="1">
    <source>
        <dbReference type="SAM" id="MobiDB-lite"/>
    </source>
</evidence>
<dbReference type="GeneID" id="115943361"/>
<gene>
    <name evidence="3" type="primary">LOC115943361</name>
</gene>
<keyword evidence="2" id="KW-1185">Reference proteome</keyword>
<dbReference type="RefSeq" id="XP_030891705.1">
    <property type="nucleotide sequence ID" value="XM_031035845.1"/>
</dbReference>
<dbReference type="AlphaFoldDB" id="A0A7F8RE98"/>
<name>A0A7F8RE98_LEPWE</name>